<protein>
    <submittedName>
        <fullName evidence="9">Sodium:solute symporter</fullName>
    </submittedName>
</protein>
<evidence type="ECO:0000256" key="8">
    <source>
        <dbReference type="SAM" id="Phobius"/>
    </source>
</evidence>
<reference evidence="9 10" key="1">
    <citation type="submission" date="2018-09" db="EMBL/GenBank/DDBJ databases">
        <title>Genome sequence and characterization of the bcs clusters for the production of nanocellulose from the low pH resistant strain Komagataeibacter medellinensis ID13488.</title>
        <authorList>
            <person name="Hernandez-Arriaga A.M."/>
            <person name="Del Cerro C."/>
            <person name="Urbina L."/>
            <person name="Eceiza A."/>
            <person name="Retegi A."/>
            <person name="Prieto M.A."/>
        </authorList>
    </citation>
    <scope>NUCLEOTIDE SEQUENCE [LARGE SCALE GENOMIC DNA]</scope>
    <source>
        <strain evidence="9 10">ID13488</strain>
    </source>
</reference>
<feature type="transmembrane region" description="Helical" evidence="8">
    <location>
        <begin position="6"/>
        <end position="21"/>
    </location>
</feature>
<feature type="transmembrane region" description="Helical" evidence="8">
    <location>
        <begin position="225"/>
        <end position="250"/>
    </location>
</feature>
<keyword evidence="4 8" id="KW-0812">Transmembrane</keyword>
<feature type="transmembrane region" description="Helical" evidence="8">
    <location>
        <begin position="155"/>
        <end position="175"/>
    </location>
</feature>
<evidence type="ECO:0000256" key="2">
    <source>
        <dbReference type="ARBA" id="ARBA00006434"/>
    </source>
</evidence>
<comment type="caution">
    <text evidence="9">The sequence shown here is derived from an EMBL/GenBank/DDBJ whole genome shotgun (WGS) entry which is preliminary data.</text>
</comment>
<feature type="transmembrane region" description="Helical" evidence="8">
    <location>
        <begin position="379"/>
        <end position="397"/>
    </location>
</feature>
<feature type="transmembrane region" description="Helical" evidence="8">
    <location>
        <begin position="118"/>
        <end position="135"/>
    </location>
</feature>
<evidence type="ECO:0000256" key="1">
    <source>
        <dbReference type="ARBA" id="ARBA00004141"/>
    </source>
</evidence>
<dbReference type="InterPro" id="IPR050277">
    <property type="entry name" value="Sodium:Solute_Symporter"/>
</dbReference>
<evidence type="ECO:0000256" key="3">
    <source>
        <dbReference type="ARBA" id="ARBA00022448"/>
    </source>
</evidence>
<sequence length="462" mass="49738">MASAVFIAIIALSFFVALLSRRNHAHQNTQDFFAASGQFGGLLVFLLTVGETYSIGSIMGFPAAAWHEGIPFVGWFLGYIVLAYPVGYFLNPLIWKAGRRENALTFADLFRSYFSSRFLEVAVTLSAILFLLPLGELQMAGLIATIGEFHWPFSSSVIAGGCAVLTFSWLALSGVRAPAFVSAIKDSIVILAIVFISIAVLYHSSWHALVQASRAMPLATQRDNMHTITTILIQALGFCVAPQTIPFVFTARSASIVRRNQILMPLYMLMFPLLLLCALYASAVNLPLSGKNTVFIDVAMALLPAWGFGLVTAACALSGLVVLAGVCLCIGSLVSRNLMHGLPDTRQKNCAKVVITLYLVFCVYTAMRFSALMPVLTTVYYLGVVQLFPAVMCIGLGLNVSTGFVTAGFLAGEVLAVGLAFFDVSVGNMNAGFIGLLLNTSLVALGFATRASDTVKQRRELF</sequence>
<dbReference type="Gene3D" id="1.20.1730.10">
    <property type="entry name" value="Sodium/glucose cotransporter"/>
    <property type="match status" value="1"/>
</dbReference>
<feature type="transmembrane region" description="Helical" evidence="8">
    <location>
        <begin position="428"/>
        <end position="449"/>
    </location>
</feature>
<evidence type="ECO:0000313" key="10">
    <source>
        <dbReference type="Proteomes" id="UP000427842"/>
    </source>
</evidence>
<dbReference type="PROSITE" id="PS50283">
    <property type="entry name" value="NA_SOLUT_SYMP_3"/>
    <property type="match status" value="1"/>
</dbReference>
<evidence type="ECO:0000313" key="9">
    <source>
        <dbReference type="EMBL" id="KAB8125298.1"/>
    </source>
</evidence>
<dbReference type="Proteomes" id="UP000427842">
    <property type="component" value="Unassembled WGS sequence"/>
</dbReference>
<gene>
    <name evidence="9" type="ORF">D3W54_09110</name>
</gene>
<keyword evidence="5 8" id="KW-1133">Transmembrane helix</keyword>
<dbReference type="PANTHER" id="PTHR48086:SF8">
    <property type="entry name" value="MONOCARBOXYLIC ACID PERMEASE"/>
    <property type="match status" value="1"/>
</dbReference>
<name>A0ABQ6VYU6_9PROT</name>
<accession>A0ABQ6VYU6</accession>
<keyword evidence="6 8" id="KW-0472">Membrane</keyword>
<organism evidence="9 10">
    <name type="scientific">Komagataeibacter medellinensis</name>
    <dbReference type="NCBI Taxonomy" id="1177712"/>
    <lineage>
        <taxon>Bacteria</taxon>
        <taxon>Pseudomonadati</taxon>
        <taxon>Pseudomonadota</taxon>
        <taxon>Alphaproteobacteria</taxon>
        <taxon>Acetobacterales</taxon>
        <taxon>Acetobacteraceae</taxon>
        <taxon>Komagataeibacter</taxon>
    </lineage>
</organism>
<feature type="transmembrane region" description="Helical" evidence="8">
    <location>
        <begin position="72"/>
        <end position="90"/>
    </location>
</feature>
<comment type="similarity">
    <text evidence="2 7">Belongs to the sodium:solute symporter (SSF) (TC 2.A.21) family.</text>
</comment>
<dbReference type="Pfam" id="PF00474">
    <property type="entry name" value="SSF"/>
    <property type="match status" value="1"/>
</dbReference>
<feature type="transmembrane region" description="Helical" evidence="8">
    <location>
        <begin position="350"/>
        <end position="367"/>
    </location>
</feature>
<feature type="transmembrane region" description="Helical" evidence="8">
    <location>
        <begin position="42"/>
        <end position="66"/>
    </location>
</feature>
<dbReference type="PANTHER" id="PTHR48086">
    <property type="entry name" value="SODIUM/PROLINE SYMPORTER-RELATED"/>
    <property type="match status" value="1"/>
</dbReference>
<comment type="subcellular location">
    <subcellularLocation>
        <location evidence="1">Membrane</location>
        <topology evidence="1">Multi-pass membrane protein</topology>
    </subcellularLocation>
</comment>
<feature type="transmembrane region" description="Helical" evidence="8">
    <location>
        <begin position="404"/>
        <end position="422"/>
    </location>
</feature>
<evidence type="ECO:0000256" key="4">
    <source>
        <dbReference type="ARBA" id="ARBA00022692"/>
    </source>
</evidence>
<dbReference type="InterPro" id="IPR001734">
    <property type="entry name" value="Na/solute_symporter"/>
</dbReference>
<feature type="transmembrane region" description="Helical" evidence="8">
    <location>
        <begin position="303"/>
        <end position="330"/>
    </location>
</feature>
<evidence type="ECO:0000256" key="7">
    <source>
        <dbReference type="RuleBase" id="RU362091"/>
    </source>
</evidence>
<keyword evidence="3" id="KW-0813">Transport</keyword>
<keyword evidence="10" id="KW-1185">Reference proteome</keyword>
<evidence type="ECO:0000256" key="6">
    <source>
        <dbReference type="ARBA" id="ARBA00023136"/>
    </source>
</evidence>
<feature type="transmembrane region" description="Helical" evidence="8">
    <location>
        <begin position="187"/>
        <end position="205"/>
    </location>
</feature>
<proteinExistence type="inferred from homology"/>
<feature type="transmembrane region" description="Helical" evidence="8">
    <location>
        <begin position="262"/>
        <end position="283"/>
    </location>
</feature>
<dbReference type="InterPro" id="IPR038377">
    <property type="entry name" value="Na/Glc_symporter_sf"/>
</dbReference>
<evidence type="ECO:0000256" key="5">
    <source>
        <dbReference type="ARBA" id="ARBA00022989"/>
    </source>
</evidence>
<dbReference type="EMBL" id="QYAZ01000001">
    <property type="protein sequence ID" value="KAB8125298.1"/>
    <property type="molecule type" value="Genomic_DNA"/>
</dbReference>